<dbReference type="EMBL" id="BSNL01000025">
    <property type="protein sequence ID" value="GLQ29492.1"/>
    <property type="molecule type" value="Genomic_DNA"/>
</dbReference>
<feature type="chain" id="PRO_5047519312" evidence="1">
    <location>
        <begin position="27"/>
        <end position="68"/>
    </location>
</feature>
<dbReference type="Proteomes" id="UP001161388">
    <property type="component" value="Unassembled WGS sequence"/>
</dbReference>
<reference evidence="2" key="2">
    <citation type="submission" date="2023-01" db="EMBL/GenBank/DDBJ databases">
        <title>Draft genome sequence of Sulfitobacter pacificus strain NBRC 109915.</title>
        <authorList>
            <person name="Sun Q."/>
            <person name="Mori K."/>
        </authorList>
    </citation>
    <scope>NUCLEOTIDE SEQUENCE</scope>
    <source>
        <strain evidence="2">NBRC 109915</strain>
    </source>
</reference>
<sequence length="68" mass="6914">MRLKSKSSVVLAGVLFVAACGSSAVAVAGIDTLGSAFRAMFDADRNAEPVDAQSVDIAVSLTAEPFNP</sequence>
<feature type="signal peptide" evidence="1">
    <location>
        <begin position="1"/>
        <end position="26"/>
    </location>
</feature>
<reference evidence="2" key="1">
    <citation type="journal article" date="2014" name="Int. J. Syst. Evol. Microbiol.">
        <title>Complete genome of a new Firmicutes species belonging to the dominant human colonic microbiota ('Ruminococcus bicirculans') reveals two chromosomes and a selective capacity to utilize plant glucans.</title>
        <authorList>
            <consortium name="NISC Comparative Sequencing Program"/>
            <person name="Wegmann U."/>
            <person name="Louis P."/>
            <person name="Goesmann A."/>
            <person name="Henrissat B."/>
            <person name="Duncan S.H."/>
            <person name="Flint H.J."/>
        </authorList>
    </citation>
    <scope>NUCLEOTIDE SEQUENCE</scope>
    <source>
        <strain evidence="2">NBRC 109915</strain>
    </source>
</reference>
<dbReference type="PROSITE" id="PS51257">
    <property type="entry name" value="PROKAR_LIPOPROTEIN"/>
    <property type="match status" value="1"/>
</dbReference>
<gene>
    <name evidence="2" type="ORF">GCM10007927_42960</name>
</gene>
<name>A0ABQ5VQJ3_9RHOB</name>
<proteinExistence type="predicted"/>
<evidence type="ECO:0000256" key="1">
    <source>
        <dbReference type="SAM" id="SignalP"/>
    </source>
</evidence>
<dbReference type="RefSeq" id="WP_284376949.1">
    <property type="nucleotide sequence ID" value="NZ_BAABWP010000008.1"/>
</dbReference>
<comment type="caution">
    <text evidence="2">The sequence shown here is derived from an EMBL/GenBank/DDBJ whole genome shotgun (WGS) entry which is preliminary data.</text>
</comment>
<evidence type="ECO:0000313" key="2">
    <source>
        <dbReference type="EMBL" id="GLQ29492.1"/>
    </source>
</evidence>
<keyword evidence="3" id="KW-1185">Reference proteome</keyword>
<keyword evidence="1" id="KW-0732">Signal</keyword>
<organism evidence="2 3">
    <name type="scientific">Sulfitobacter pacificus</name>
    <dbReference type="NCBI Taxonomy" id="1499314"/>
    <lineage>
        <taxon>Bacteria</taxon>
        <taxon>Pseudomonadati</taxon>
        <taxon>Pseudomonadota</taxon>
        <taxon>Alphaproteobacteria</taxon>
        <taxon>Rhodobacterales</taxon>
        <taxon>Roseobacteraceae</taxon>
        <taxon>Sulfitobacter</taxon>
    </lineage>
</organism>
<accession>A0ABQ5VQJ3</accession>
<protein>
    <submittedName>
        <fullName evidence="2">Uncharacterized protein</fullName>
    </submittedName>
</protein>
<evidence type="ECO:0000313" key="3">
    <source>
        <dbReference type="Proteomes" id="UP001161388"/>
    </source>
</evidence>